<keyword evidence="1" id="KW-0620">Polyamine biosynthesis</keyword>
<dbReference type="GO" id="GO:0006596">
    <property type="term" value="P:polyamine biosynthetic process"/>
    <property type="evidence" value="ECO:0007669"/>
    <property type="project" value="UniProtKB-KW"/>
</dbReference>
<sequence length="224" mass="25173">MNYSNCPVEIIERAITPRGEIQLQRRGEYFEVISNGTFLMATYNGESERLLVRSALQHVANPKTVLIGGLGVGFSLQEALLDKRIKQVTVVEIEEKVIEWNRSVLGPASNYALSHPKCKLVNDDLISWIQETGDSFDLICLDIDNGPDWKVFEGNSLLYDELGLKTLTQRLNPGGSITFWSATPSPNFKDLLESFFGEVFVYEIPQSHGDPDYIFLIQNDTIAL</sequence>
<dbReference type="OrthoDB" id="9793351at2"/>
<proteinExistence type="predicted"/>
<dbReference type="SUPFAM" id="SSF53335">
    <property type="entry name" value="S-adenosyl-L-methionine-dependent methyltransferases"/>
    <property type="match status" value="1"/>
</dbReference>
<reference evidence="2 3" key="1">
    <citation type="submission" date="2016-10" db="EMBL/GenBank/DDBJ databases">
        <authorList>
            <person name="de Groot N.N."/>
        </authorList>
    </citation>
    <scope>NUCLEOTIDE SEQUENCE [LARGE SCALE GENOMIC DNA]</scope>
    <source>
        <strain evidence="2 3">DSM 28129</strain>
    </source>
</reference>
<dbReference type="STRING" id="670482.SAMN04488542_10348"/>
<keyword evidence="3" id="KW-1185">Reference proteome</keyword>
<evidence type="ECO:0000313" key="2">
    <source>
        <dbReference type="EMBL" id="SDE87380.1"/>
    </source>
</evidence>
<accession>A0A1G7GGX3</accession>
<dbReference type="InterPro" id="IPR029063">
    <property type="entry name" value="SAM-dependent_MTases_sf"/>
</dbReference>
<protein>
    <submittedName>
        <fullName evidence="2">Spermine/spermidine synthase</fullName>
    </submittedName>
</protein>
<organism evidence="2 3">
    <name type="scientific">Fontibacillus panacisegetis</name>
    <dbReference type="NCBI Taxonomy" id="670482"/>
    <lineage>
        <taxon>Bacteria</taxon>
        <taxon>Bacillati</taxon>
        <taxon>Bacillota</taxon>
        <taxon>Bacilli</taxon>
        <taxon>Bacillales</taxon>
        <taxon>Paenibacillaceae</taxon>
        <taxon>Fontibacillus</taxon>
    </lineage>
</organism>
<evidence type="ECO:0000256" key="1">
    <source>
        <dbReference type="ARBA" id="ARBA00023115"/>
    </source>
</evidence>
<dbReference type="Proteomes" id="UP000198972">
    <property type="component" value="Unassembled WGS sequence"/>
</dbReference>
<dbReference type="AlphaFoldDB" id="A0A1G7GGX3"/>
<name>A0A1G7GGX3_9BACL</name>
<dbReference type="Pfam" id="PF01564">
    <property type="entry name" value="Spermine_synth"/>
    <property type="match status" value="1"/>
</dbReference>
<dbReference type="PANTHER" id="PTHR43317">
    <property type="entry name" value="THERMOSPERMINE SYNTHASE ACAULIS5"/>
    <property type="match status" value="1"/>
</dbReference>
<dbReference type="PANTHER" id="PTHR43317:SF3">
    <property type="entry name" value="BLR2883 PROTEIN"/>
    <property type="match status" value="1"/>
</dbReference>
<dbReference type="RefSeq" id="WP_091226998.1">
    <property type="nucleotide sequence ID" value="NZ_FNBG01000003.1"/>
</dbReference>
<dbReference type="Gene3D" id="3.40.50.150">
    <property type="entry name" value="Vaccinia Virus protein VP39"/>
    <property type="match status" value="1"/>
</dbReference>
<evidence type="ECO:0000313" key="3">
    <source>
        <dbReference type="Proteomes" id="UP000198972"/>
    </source>
</evidence>
<dbReference type="CDD" id="cd02440">
    <property type="entry name" value="AdoMet_MTases"/>
    <property type="match status" value="1"/>
</dbReference>
<dbReference type="EMBL" id="FNBG01000003">
    <property type="protein sequence ID" value="SDE87380.1"/>
    <property type="molecule type" value="Genomic_DNA"/>
</dbReference>
<gene>
    <name evidence="2" type="ORF">SAMN04488542_10348</name>
</gene>